<evidence type="ECO:0000256" key="5">
    <source>
        <dbReference type="ARBA" id="ARBA00023136"/>
    </source>
</evidence>
<keyword evidence="3 8" id="KW-0812">Transmembrane</keyword>
<feature type="coiled-coil region" evidence="7">
    <location>
        <begin position="73"/>
        <end position="100"/>
    </location>
</feature>
<organism evidence="10 11">
    <name type="scientific">Candidatus Lachnoclostridium stercorigallinarum</name>
    <dbReference type="NCBI Taxonomy" id="2838634"/>
    <lineage>
        <taxon>Bacteria</taxon>
        <taxon>Bacillati</taxon>
        <taxon>Bacillota</taxon>
        <taxon>Clostridia</taxon>
        <taxon>Lachnospirales</taxon>
        <taxon>Lachnospiraceae</taxon>
    </lineage>
</organism>
<feature type="transmembrane region" description="Helical" evidence="8">
    <location>
        <begin position="182"/>
        <end position="201"/>
    </location>
</feature>
<evidence type="ECO:0000256" key="6">
    <source>
        <dbReference type="ARBA" id="ARBA00034125"/>
    </source>
</evidence>
<gene>
    <name evidence="10" type="ORF">IAA17_10690</name>
</gene>
<dbReference type="InterPro" id="IPR010619">
    <property type="entry name" value="ThrE-like_N"/>
</dbReference>
<keyword evidence="5 8" id="KW-0472">Membrane</keyword>
<dbReference type="GO" id="GO:0022857">
    <property type="term" value="F:transmembrane transporter activity"/>
    <property type="evidence" value="ECO:0007669"/>
    <property type="project" value="InterPro"/>
</dbReference>
<dbReference type="Proteomes" id="UP000824101">
    <property type="component" value="Unassembled WGS sequence"/>
</dbReference>
<feature type="transmembrane region" description="Helical" evidence="8">
    <location>
        <begin position="213"/>
        <end position="237"/>
    </location>
</feature>
<keyword evidence="7" id="KW-0175">Coiled coil</keyword>
<evidence type="ECO:0000256" key="2">
    <source>
        <dbReference type="ARBA" id="ARBA00022475"/>
    </source>
</evidence>
<dbReference type="AlphaFoldDB" id="A0A9D2K6Z4"/>
<comment type="similarity">
    <text evidence="6">Belongs to the ThrE exporter (TC 2.A.79) family.</text>
</comment>
<dbReference type="EMBL" id="DXBC01000169">
    <property type="protein sequence ID" value="HIZ80242.1"/>
    <property type="molecule type" value="Genomic_DNA"/>
</dbReference>
<sequence length="246" mass="26816">MRAGCLLLGNGAEIFRVEETIQRICRHYGVQSASTFVLSNGIFIMAGSDREPYYSAVRHLPSWATRLDRVTELNQLSREIEERDFSLEEANRRLDEIERMPGRPKAAQILVAGAACFCFCFLFGGSLRDMIADFFTGLIVYTFILNVCGGFSKITANILSGALIALCCLVFYHAGIGENLRPLIMGTILLLVPGLPFTNGIRDLADGDYISGAVRLLDAVLVFMSVGAGAGAVFLAYHHLLGGVLL</sequence>
<dbReference type="PANTHER" id="PTHR34390">
    <property type="entry name" value="UPF0442 PROTEIN YJJB-RELATED"/>
    <property type="match status" value="1"/>
</dbReference>
<evidence type="ECO:0000259" key="9">
    <source>
        <dbReference type="Pfam" id="PF06738"/>
    </source>
</evidence>
<feature type="transmembrane region" description="Helical" evidence="8">
    <location>
        <begin position="130"/>
        <end position="151"/>
    </location>
</feature>
<feature type="transmembrane region" description="Helical" evidence="8">
    <location>
        <begin position="158"/>
        <end position="176"/>
    </location>
</feature>
<comment type="caution">
    <text evidence="10">The sequence shown here is derived from an EMBL/GenBank/DDBJ whole genome shotgun (WGS) entry which is preliminary data.</text>
</comment>
<evidence type="ECO:0000256" key="3">
    <source>
        <dbReference type="ARBA" id="ARBA00022692"/>
    </source>
</evidence>
<proteinExistence type="inferred from homology"/>
<dbReference type="GO" id="GO:0015744">
    <property type="term" value="P:succinate transport"/>
    <property type="evidence" value="ECO:0007669"/>
    <property type="project" value="TreeGrafter"/>
</dbReference>
<evidence type="ECO:0000313" key="10">
    <source>
        <dbReference type="EMBL" id="HIZ80242.1"/>
    </source>
</evidence>
<keyword evidence="2" id="KW-1003">Cell membrane</keyword>
<reference evidence="10" key="2">
    <citation type="submission" date="2021-04" db="EMBL/GenBank/DDBJ databases">
        <authorList>
            <person name="Gilroy R."/>
        </authorList>
    </citation>
    <scope>NUCLEOTIDE SEQUENCE</scope>
    <source>
        <strain evidence="10">ChiBcec1-1093</strain>
    </source>
</reference>
<evidence type="ECO:0000256" key="1">
    <source>
        <dbReference type="ARBA" id="ARBA00004651"/>
    </source>
</evidence>
<feature type="domain" description="Threonine/serine exporter-like N-terminal" evidence="9">
    <location>
        <begin position="1"/>
        <end position="234"/>
    </location>
</feature>
<dbReference type="Pfam" id="PF06738">
    <property type="entry name" value="ThrE"/>
    <property type="match status" value="1"/>
</dbReference>
<dbReference type="PANTHER" id="PTHR34390:SF2">
    <property type="entry name" value="SUCCINATE TRANSPORTER SUBUNIT YJJP-RELATED"/>
    <property type="match status" value="1"/>
</dbReference>
<evidence type="ECO:0000256" key="7">
    <source>
        <dbReference type="SAM" id="Coils"/>
    </source>
</evidence>
<dbReference type="GO" id="GO:0005886">
    <property type="term" value="C:plasma membrane"/>
    <property type="evidence" value="ECO:0007669"/>
    <property type="project" value="UniProtKB-SubCell"/>
</dbReference>
<evidence type="ECO:0000256" key="4">
    <source>
        <dbReference type="ARBA" id="ARBA00022989"/>
    </source>
</evidence>
<evidence type="ECO:0000313" key="11">
    <source>
        <dbReference type="Proteomes" id="UP000824101"/>
    </source>
</evidence>
<reference evidence="10" key="1">
    <citation type="journal article" date="2021" name="PeerJ">
        <title>Extensive microbial diversity within the chicken gut microbiome revealed by metagenomics and culture.</title>
        <authorList>
            <person name="Gilroy R."/>
            <person name="Ravi A."/>
            <person name="Getino M."/>
            <person name="Pursley I."/>
            <person name="Horton D.L."/>
            <person name="Alikhan N.F."/>
            <person name="Baker D."/>
            <person name="Gharbi K."/>
            <person name="Hall N."/>
            <person name="Watson M."/>
            <person name="Adriaenssens E.M."/>
            <person name="Foster-Nyarko E."/>
            <person name="Jarju S."/>
            <person name="Secka A."/>
            <person name="Antonio M."/>
            <person name="Oren A."/>
            <person name="Chaudhuri R.R."/>
            <person name="La Ragione R."/>
            <person name="Hildebrand F."/>
            <person name="Pallen M.J."/>
        </authorList>
    </citation>
    <scope>NUCLEOTIDE SEQUENCE</scope>
    <source>
        <strain evidence="10">ChiBcec1-1093</strain>
    </source>
</reference>
<comment type="subcellular location">
    <subcellularLocation>
        <location evidence="1">Cell membrane</location>
        <topology evidence="1">Multi-pass membrane protein</topology>
    </subcellularLocation>
</comment>
<keyword evidence="4 8" id="KW-1133">Transmembrane helix</keyword>
<dbReference type="InterPro" id="IPR050539">
    <property type="entry name" value="ThrE_Dicarb/AminoAcid_Exp"/>
</dbReference>
<protein>
    <submittedName>
        <fullName evidence="10">Threonine/serine exporter family protein</fullName>
    </submittedName>
</protein>
<name>A0A9D2K6Z4_9FIRM</name>
<feature type="transmembrane region" description="Helical" evidence="8">
    <location>
        <begin position="106"/>
        <end position="124"/>
    </location>
</feature>
<accession>A0A9D2K6Z4</accession>
<evidence type="ECO:0000256" key="8">
    <source>
        <dbReference type="SAM" id="Phobius"/>
    </source>
</evidence>